<gene>
    <name evidence="3" type="ORF">PG993_011395</name>
</gene>
<dbReference type="PANTHER" id="PTHR24148">
    <property type="entry name" value="ANKYRIN REPEAT DOMAIN-CONTAINING PROTEIN 39 HOMOLOG-RELATED"/>
    <property type="match status" value="1"/>
</dbReference>
<dbReference type="PANTHER" id="PTHR24148:SF73">
    <property type="entry name" value="HET DOMAIN PROTEIN (AFU_ORTHOLOGUE AFUA_8G01020)"/>
    <property type="match status" value="1"/>
</dbReference>
<keyword evidence="4" id="KW-1185">Reference proteome</keyword>
<dbReference type="InterPro" id="IPR052895">
    <property type="entry name" value="HetReg/Transcr_Mod"/>
</dbReference>
<evidence type="ECO:0000313" key="3">
    <source>
        <dbReference type="EMBL" id="KAK8030104.1"/>
    </source>
</evidence>
<evidence type="ECO:0000313" key="4">
    <source>
        <dbReference type="Proteomes" id="UP001444661"/>
    </source>
</evidence>
<dbReference type="Pfam" id="PF06985">
    <property type="entry name" value="HET"/>
    <property type="match status" value="1"/>
</dbReference>
<protein>
    <submittedName>
        <fullName evidence="3">HET-domain-containing protein</fullName>
    </submittedName>
</protein>
<feature type="region of interest" description="Disordered" evidence="1">
    <location>
        <begin position="33"/>
        <end position="59"/>
    </location>
</feature>
<evidence type="ECO:0000259" key="2">
    <source>
        <dbReference type="Pfam" id="PF06985"/>
    </source>
</evidence>
<proteinExistence type="predicted"/>
<sequence length="687" mass="79046">MDWHDDSCRRLDLVSMGGLRSCLSCGSFEEPGPQDNATSALARTPSSGASAEPSHHAPIHQKSETRILILQPGEFEDPVHGDLLIADFSSNDFSSKEPYEALSYTWADESGDSTLCKTIQLSGHPFLVTANCENALRRLRKRFYTRRVWVDAICIDQGNISERGHQVQLMPTIYSRAQSVLIYVGEAAHGTDELLSAISSNDHTRFDSEDLKIFFERRYFSRIWVLQEVALARKAEMICGAYIIPWTTFKWGIASKNMKVPVLQFDHRSYTDPHQLVDMMTFAAQCQCEDPRDKVYSLLGLFPFTAGRFMTPDYSLSVEEVYADMARYIASEFSWAFLLRLASRQFENLPHGWPTWVPDWRDLTLTSPSMRPEPERVPDPSIEVFGPQPGNPDLSIDLRLLAVPCIFAEQLFSPPTSSSREPWYYLPDKQNSIPSAGSVMLVGGYSYMFRWAQNHSMRFPEQNLQEFLFRFTDVLKEDDSDLPEPHTSVRPRRTFRLARCGTEDNGQAFSIRCIDVPDLLGYLRDHPLMWDEIVCDMQFWVKPKLESWKPSFIPMATMRIGRLQTIAARVRPVDEQAEALWTVPDWDHLVTLKRRWISQRPWLDQIDLEKFVRIASTLPPVDGEAEAMLPEPAEDYFMDNLGWESRIDWDGIDKIIGKTWILERRRALAWKIFLRIFMVTELDVVVV</sequence>
<organism evidence="3 4">
    <name type="scientific">Apiospora rasikravindrae</name>
    <dbReference type="NCBI Taxonomy" id="990691"/>
    <lineage>
        <taxon>Eukaryota</taxon>
        <taxon>Fungi</taxon>
        <taxon>Dikarya</taxon>
        <taxon>Ascomycota</taxon>
        <taxon>Pezizomycotina</taxon>
        <taxon>Sordariomycetes</taxon>
        <taxon>Xylariomycetidae</taxon>
        <taxon>Amphisphaeriales</taxon>
        <taxon>Apiosporaceae</taxon>
        <taxon>Apiospora</taxon>
    </lineage>
</organism>
<feature type="domain" description="Heterokaryon incompatibility" evidence="2">
    <location>
        <begin position="99"/>
        <end position="228"/>
    </location>
</feature>
<accession>A0ABR1SFX0</accession>
<dbReference type="EMBL" id="JAQQWK010000010">
    <property type="protein sequence ID" value="KAK8030104.1"/>
    <property type="molecule type" value="Genomic_DNA"/>
</dbReference>
<dbReference type="Proteomes" id="UP001444661">
    <property type="component" value="Unassembled WGS sequence"/>
</dbReference>
<comment type="caution">
    <text evidence="3">The sequence shown here is derived from an EMBL/GenBank/DDBJ whole genome shotgun (WGS) entry which is preliminary data.</text>
</comment>
<feature type="compositionally biased region" description="Polar residues" evidence="1">
    <location>
        <begin position="35"/>
        <end position="49"/>
    </location>
</feature>
<evidence type="ECO:0000256" key="1">
    <source>
        <dbReference type="SAM" id="MobiDB-lite"/>
    </source>
</evidence>
<dbReference type="InterPro" id="IPR010730">
    <property type="entry name" value="HET"/>
</dbReference>
<reference evidence="3 4" key="1">
    <citation type="submission" date="2023-01" db="EMBL/GenBank/DDBJ databases">
        <title>Analysis of 21 Apiospora genomes using comparative genomics revels a genus with tremendous synthesis potential of carbohydrate active enzymes and secondary metabolites.</title>
        <authorList>
            <person name="Sorensen T."/>
        </authorList>
    </citation>
    <scope>NUCLEOTIDE SEQUENCE [LARGE SCALE GENOMIC DNA]</scope>
    <source>
        <strain evidence="3 4">CBS 33761</strain>
    </source>
</reference>
<name>A0ABR1SFX0_9PEZI</name>